<reference evidence="12 13" key="1">
    <citation type="submission" date="2020-08" db="EMBL/GenBank/DDBJ databases">
        <title>The Agave Microbiome: Exploring the role of microbial communities in plant adaptations to desert environments.</title>
        <authorList>
            <person name="Partida-Martinez L.P."/>
        </authorList>
    </citation>
    <scope>NUCLEOTIDE SEQUENCE [LARGE SCALE GENOMIC DNA]</scope>
    <source>
        <strain evidence="12 13">AT3.2</strain>
    </source>
</reference>
<dbReference type="InterPro" id="IPR050351">
    <property type="entry name" value="BphY/WalK/GraS-like"/>
</dbReference>
<dbReference type="Pfam" id="PF08446">
    <property type="entry name" value="PAS_2"/>
    <property type="match status" value="1"/>
</dbReference>
<dbReference type="GO" id="GO:0006355">
    <property type="term" value="P:regulation of DNA-templated transcription"/>
    <property type="evidence" value="ECO:0007669"/>
    <property type="project" value="InterPro"/>
</dbReference>
<keyword evidence="4" id="KW-0600">Photoreceptor protein</keyword>
<dbReference type="GO" id="GO:0009881">
    <property type="term" value="F:photoreceptor activity"/>
    <property type="evidence" value="ECO:0007669"/>
    <property type="project" value="UniProtKB-KW"/>
</dbReference>
<evidence type="ECO:0000256" key="8">
    <source>
        <dbReference type="ARBA" id="ARBA00022991"/>
    </source>
</evidence>
<dbReference type="Proteomes" id="UP000540787">
    <property type="component" value="Unassembled WGS sequence"/>
</dbReference>
<dbReference type="RefSeq" id="WP_183556799.1">
    <property type="nucleotide sequence ID" value="NZ_JACHBX010000005.1"/>
</dbReference>
<protein>
    <recommendedName>
        <fullName evidence="3">histidine kinase</fullName>
        <ecNumber evidence="3">2.7.13.3</ecNumber>
    </recommendedName>
</protein>
<dbReference type="InterPro" id="IPR013654">
    <property type="entry name" value="PAS_2"/>
</dbReference>
<evidence type="ECO:0000313" key="12">
    <source>
        <dbReference type="EMBL" id="MBB6135952.1"/>
    </source>
</evidence>
<dbReference type="PANTHER" id="PTHR42878">
    <property type="entry name" value="TWO-COMPONENT HISTIDINE KINASE"/>
    <property type="match status" value="1"/>
</dbReference>
<keyword evidence="13" id="KW-1185">Reference proteome</keyword>
<dbReference type="SUPFAM" id="SSF55785">
    <property type="entry name" value="PYP-like sensor domain (PAS domain)"/>
    <property type="match status" value="1"/>
</dbReference>
<dbReference type="PROSITE" id="PS50109">
    <property type="entry name" value="HIS_KIN"/>
    <property type="match status" value="1"/>
</dbReference>
<dbReference type="Gene3D" id="3.30.450.20">
    <property type="entry name" value="PAS domain"/>
    <property type="match status" value="1"/>
</dbReference>
<proteinExistence type="inferred from homology"/>
<evidence type="ECO:0000256" key="5">
    <source>
        <dbReference type="ARBA" id="ARBA00022606"/>
    </source>
</evidence>
<dbReference type="PRINTS" id="PR01033">
    <property type="entry name" value="PHYTOCHROME"/>
</dbReference>
<dbReference type="GO" id="GO:0009584">
    <property type="term" value="P:detection of visible light"/>
    <property type="evidence" value="ECO:0007669"/>
    <property type="project" value="InterPro"/>
</dbReference>
<dbReference type="Pfam" id="PF00512">
    <property type="entry name" value="HisKA"/>
    <property type="match status" value="1"/>
</dbReference>
<dbReference type="InterPro" id="IPR029016">
    <property type="entry name" value="GAF-like_dom_sf"/>
</dbReference>
<dbReference type="GO" id="GO:0030295">
    <property type="term" value="F:protein kinase activator activity"/>
    <property type="evidence" value="ECO:0007669"/>
    <property type="project" value="TreeGrafter"/>
</dbReference>
<comment type="caution">
    <text evidence="12">The sequence shown here is derived from an EMBL/GenBank/DDBJ whole genome shotgun (WGS) entry which is preliminary data.</text>
</comment>
<evidence type="ECO:0000256" key="1">
    <source>
        <dbReference type="ARBA" id="ARBA00000085"/>
    </source>
</evidence>
<dbReference type="PROSITE" id="PS50046">
    <property type="entry name" value="PHYTOCHROME_2"/>
    <property type="match status" value="1"/>
</dbReference>
<dbReference type="CDD" id="cd00082">
    <property type="entry name" value="HisKA"/>
    <property type="match status" value="1"/>
</dbReference>
<dbReference type="SMART" id="SM00388">
    <property type="entry name" value="HisKA"/>
    <property type="match status" value="1"/>
</dbReference>
<evidence type="ECO:0000256" key="6">
    <source>
        <dbReference type="ARBA" id="ARBA00022679"/>
    </source>
</evidence>
<evidence type="ECO:0000256" key="4">
    <source>
        <dbReference type="ARBA" id="ARBA00022543"/>
    </source>
</evidence>
<dbReference type="InterPro" id="IPR003594">
    <property type="entry name" value="HATPase_dom"/>
</dbReference>
<feature type="domain" description="Phytochrome chromophore attachment site" evidence="10">
    <location>
        <begin position="162"/>
        <end position="320"/>
    </location>
</feature>
<dbReference type="Pfam" id="PF00360">
    <property type="entry name" value="PHY"/>
    <property type="match status" value="1"/>
</dbReference>
<dbReference type="Gene3D" id="3.30.450.270">
    <property type="match status" value="1"/>
</dbReference>
<evidence type="ECO:0000313" key="13">
    <source>
        <dbReference type="Proteomes" id="UP000540787"/>
    </source>
</evidence>
<organism evidence="12 13">
    <name type="scientific">Massilia aurea</name>
    <dbReference type="NCBI Taxonomy" id="373040"/>
    <lineage>
        <taxon>Bacteria</taxon>
        <taxon>Pseudomonadati</taxon>
        <taxon>Pseudomonadota</taxon>
        <taxon>Betaproteobacteria</taxon>
        <taxon>Burkholderiales</taxon>
        <taxon>Oxalobacteraceae</taxon>
        <taxon>Telluria group</taxon>
        <taxon>Massilia</taxon>
    </lineage>
</organism>
<dbReference type="Pfam" id="PF01590">
    <property type="entry name" value="GAF"/>
    <property type="match status" value="1"/>
</dbReference>
<keyword evidence="8" id="KW-0157">Chromophore</keyword>
<dbReference type="InterPro" id="IPR005467">
    <property type="entry name" value="His_kinase_dom"/>
</dbReference>
<evidence type="ECO:0000259" key="11">
    <source>
        <dbReference type="PROSITE" id="PS50109"/>
    </source>
</evidence>
<evidence type="ECO:0000256" key="7">
    <source>
        <dbReference type="ARBA" id="ARBA00022777"/>
    </source>
</evidence>
<dbReference type="InterPro" id="IPR016132">
    <property type="entry name" value="Phyto_chromo_attachment"/>
</dbReference>
<feature type="domain" description="Histidine kinase" evidence="11">
    <location>
        <begin position="551"/>
        <end position="772"/>
    </location>
</feature>
<dbReference type="EC" id="2.7.13.3" evidence="3"/>
<evidence type="ECO:0000259" key="10">
    <source>
        <dbReference type="PROSITE" id="PS50046"/>
    </source>
</evidence>
<dbReference type="SUPFAM" id="SSF47384">
    <property type="entry name" value="Homodimeric domain of signal transducing histidine kinase"/>
    <property type="match status" value="1"/>
</dbReference>
<dbReference type="GO" id="GO:0000156">
    <property type="term" value="F:phosphorelay response regulator activity"/>
    <property type="evidence" value="ECO:0007669"/>
    <property type="project" value="TreeGrafter"/>
</dbReference>
<keyword evidence="9" id="KW-0675">Receptor</keyword>
<dbReference type="SMART" id="SM00065">
    <property type="entry name" value="GAF"/>
    <property type="match status" value="1"/>
</dbReference>
<accession>A0A7W9X3P4</accession>
<dbReference type="InterPro" id="IPR036097">
    <property type="entry name" value="HisK_dim/P_sf"/>
</dbReference>
<dbReference type="Gene3D" id="1.10.287.130">
    <property type="match status" value="1"/>
</dbReference>
<sequence length="778" mass="84905">MSRSTLPFPYSIKRHGVSLSNCDDEPVQTPGCIQAHGLLLALSLDDLIVRQASENWPQRTGLAMSQVLDQPLAAVVGPDAAQCIVHAMRTEVLERNALYVLTAPLPHAPCRDIAMDFSVHQADGVLIVEIEPASQPGDTVVTDSDYYSMVKTTLVRLKSASSLSAFCDIAANEVRRTTGLDRVMIYRFHRDETGEVIADAHRSDLNSWLGLRYPASDIPVPARAIFKRIGVRPLPDVDGALMEIAPLLNPVTGRPLDMTYCALRGASVMYTDYLRNMGVAATLTMPILRDGRLWGLIACHHYAPIVLPYTLRAAAEFLGQVTSLEIASAEGREHLEYRLKLEAAHQAVLGQALADGNYAALTHGAPSLLDGIDAGGVAVSENGQWSMAGATPDAQQLTALAAWLTLHSARLADGGTVIALDDLGRAYPEGGDALGCCSGLLAFPISQRSQGDWVIWFRPEQLQTYRWGGNPYEAGKATAEHGTRLTPRQSFAVWQEEVRGRAEPWKPVEIEAAKNLRLLMLDVVVARAEQLAALNTDLVRSNDELDAFAYVAGHDLKEPLRGIHKYAHFLLEETKAGRPLDAQGRERIDAMLRLTVRMDSLLDALLHFSRVGRLSLARQPIALGDVVAEATDMLGASLLGRDIDVQIPRPLPTISCDRIRVREVFANLISNAAKYNDKPQRHIEIGYLDPVDGADVVSTFYVRDNGIGIDTKHSERVFMMFKRLHTRDAYGGGSGAGLAIVKKLVEQHNGHSWFTSELGVGTTFYFTLIGAGMKQPGA</sequence>
<dbReference type="EMBL" id="JACHBX010000005">
    <property type="protein sequence ID" value="MBB6135952.1"/>
    <property type="molecule type" value="Genomic_DNA"/>
</dbReference>
<dbReference type="Gene3D" id="3.30.565.10">
    <property type="entry name" value="Histidine kinase-like ATPase, C-terminal domain"/>
    <property type="match status" value="1"/>
</dbReference>
<dbReference type="InterPro" id="IPR013515">
    <property type="entry name" value="Phytochrome_cen-reg"/>
</dbReference>
<evidence type="ECO:0000256" key="2">
    <source>
        <dbReference type="ARBA" id="ARBA00006402"/>
    </source>
</evidence>
<comment type="catalytic activity">
    <reaction evidence="1">
        <text>ATP + protein L-histidine = ADP + protein N-phospho-L-histidine.</text>
        <dbReference type="EC" id="2.7.13.3"/>
    </reaction>
</comment>
<dbReference type="SUPFAM" id="SSF55781">
    <property type="entry name" value="GAF domain-like"/>
    <property type="match status" value="2"/>
</dbReference>
<dbReference type="InterPro" id="IPR003661">
    <property type="entry name" value="HisK_dim/P_dom"/>
</dbReference>
<keyword evidence="6" id="KW-0808">Transferase</keyword>
<dbReference type="InterPro" id="IPR003018">
    <property type="entry name" value="GAF"/>
</dbReference>
<dbReference type="GO" id="GO:0000155">
    <property type="term" value="F:phosphorelay sensor kinase activity"/>
    <property type="evidence" value="ECO:0007669"/>
    <property type="project" value="InterPro"/>
</dbReference>
<dbReference type="SMART" id="SM00387">
    <property type="entry name" value="HATPase_c"/>
    <property type="match status" value="1"/>
</dbReference>
<dbReference type="AlphaFoldDB" id="A0A7W9X3P4"/>
<evidence type="ECO:0000256" key="3">
    <source>
        <dbReference type="ARBA" id="ARBA00012438"/>
    </source>
</evidence>
<keyword evidence="5" id="KW-0716">Sensory transduction</keyword>
<gene>
    <name evidence="12" type="ORF">HD842_004129</name>
</gene>
<dbReference type="InterPro" id="IPR036890">
    <property type="entry name" value="HATPase_C_sf"/>
</dbReference>
<comment type="similarity">
    <text evidence="2">In the N-terminal section; belongs to the phytochrome family.</text>
</comment>
<dbReference type="Pfam" id="PF02518">
    <property type="entry name" value="HATPase_c"/>
    <property type="match status" value="1"/>
</dbReference>
<name>A0A7W9X3P4_9BURK</name>
<keyword evidence="7 12" id="KW-0418">Kinase</keyword>
<dbReference type="SUPFAM" id="SSF55874">
    <property type="entry name" value="ATPase domain of HSP90 chaperone/DNA topoisomerase II/histidine kinase"/>
    <property type="match status" value="1"/>
</dbReference>
<dbReference type="PANTHER" id="PTHR42878:SF15">
    <property type="entry name" value="BACTERIOPHYTOCHROME"/>
    <property type="match status" value="1"/>
</dbReference>
<dbReference type="Gene3D" id="3.30.450.40">
    <property type="match status" value="1"/>
</dbReference>
<dbReference type="GO" id="GO:0007234">
    <property type="term" value="P:osmosensory signaling via phosphorelay pathway"/>
    <property type="evidence" value="ECO:0007669"/>
    <property type="project" value="TreeGrafter"/>
</dbReference>
<dbReference type="InterPro" id="IPR001294">
    <property type="entry name" value="Phytochrome"/>
</dbReference>
<dbReference type="InterPro" id="IPR043150">
    <property type="entry name" value="Phytochrome_PHY_sf"/>
</dbReference>
<dbReference type="InterPro" id="IPR035965">
    <property type="entry name" value="PAS-like_dom_sf"/>
</dbReference>
<evidence type="ECO:0000256" key="9">
    <source>
        <dbReference type="ARBA" id="ARBA00023170"/>
    </source>
</evidence>